<feature type="transmembrane region" description="Helical" evidence="1">
    <location>
        <begin position="129"/>
        <end position="151"/>
    </location>
</feature>
<organism evidence="2 3">
    <name type="scientific">Venturia effusa</name>
    <dbReference type="NCBI Taxonomy" id="50376"/>
    <lineage>
        <taxon>Eukaryota</taxon>
        <taxon>Fungi</taxon>
        <taxon>Dikarya</taxon>
        <taxon>Ascomycota</taxon>
        <taxon>Pezizomycotina</taxon>
        <taxon>Dothideomycetes</taxon>
        <taxon>Pleosporomycetidae</taxon>
        <taxon>Venturiales</taxon>
        <taxon>Venturiaceae</taxon>
        <taxon>Venturia</taxon>
    </lineage>
</organism>
<dbReference type="Pfam" id="PF10311">
    <property type="entry name" value="Ilm1"/>
    <property type="match status" value="1"/>
</dbReference>
<keyword evidence="1" id="KW-0472">Membrane</keyword>
<sequence length="187" mass="20956">MALISAFTIIRASVVCHLTLAYFFLTAPQKIVSQNAVLVLGDSMQMPHVTDFDRATPVTAFIAVVLALLALSDFTAVSMTEPLAVEYWSSITPLRLAFLFPFTAYIYLFKAGGYANNGGKYFETRSSELWMNSFTFTFAFLELMMWFWVFVSLKDQRREIAVKVLKEQSKAQGRTPGPLTSYASPIS</sequence>
<evidence type="ECO:0000313" key="3">
    <source>
        <dbReference type="Proteomes" id="UP000316270"/>
    </source>
</evidence>
<keyword evidence="3" id="KW-1185">Reference proteome</keyword>
<feature type="transmembrane region" description="Helical" evidence="1">
    <location>
        <begin position="57"/>
        <end position="79"/>
    </location>
</feature>
<dbReference type="AlphaFoldDB" id="A0A517LB48"/>
<feature type="transmembrane region" description="Helical" evidence="1">
    <location>
        <begin position="91"/>
        <end position="109"/>
    </location>
</feature>
<name>A0A517LB48_9PEZI</name>
<dbReference type="PANTHER" id="PTHR28029:SF1">
    <property type="entry name" value="PROTEIN ILM1"/>
    <property type="match status" value="1"/>
</dbReference>
<dbReference type="InterPro" id="IPR018815">
    <property type="entry name" value="Incr_loss_mito_DNA_1"/>
</dbReference>
<keyword evidence="1" id="KW-0812">Transmembrane</keyword>
<proteinExistence type="predicted"/>
<dbReference type="EMBL" id="CP042192">
    <property type="protein sequence ID" value="QDS72854.1"/>
    <property type="molecule type" value="Genomic_DNA"/>
</dbReference>
<keyword evidence="1" id="KW-1133">Transmembrane helix</keyword>
<evidence type="ECO:0000313" key="2">
    <source>
        <dbReference type="EMBL" id="QDS72854.1"/>
    </source>
</evidence>
<dbReference type="OrthoDB" id="5299849at2759"/>
<dbReference type="PANTHER" id="PTHR28029">
    <property type="entry name" value="PROTEIN ILM1"/>
    <property type="match status" value="1"/>
</dbReference>
<dbReference type="Proteomes" id="UP000316270">
    <property type="component" value="Chromosome 8"/>
</dbReference>
<reference evidence="2 3" key="1">
    <citation type="submission" date="2019-07" db="EMBL/GenBank/DDBJ databases">
        <title>Finished genome of Venturia effusa.</title>
        <authorList>
            <person name="Young C.A."/>
            <person name="Cox M.P."/>
            <person name="Ganley A.R.D."/>
            <person name="David W.J."/>
        </authorList>
    </citation>
    <scope>NUCLEOTIDE SEQUENCE [LARGE SCALE GENOMIC DNA]</scope>
    <source>
        <strain evidence="3">albino</strain>
    </source>
</reference>
<evidence type="ECO:0008006" key="4">
    <source>
        <dbReference type="Google" id="ProtNLM"/>
    </source>
</evidence>
<protein>
    <recommendedName>
        <fullName evidence="4">Increased loss of mitochondrial DNA protein 1</fullName>
    </recommendedName>
</protein>
<evidence type="ECO:0000256" key="1">
    <source>
        <dbReference type="SAM" id="Phobius"/>
    </source>
</evidence>
<accession>A0A517LB48</accession>
<gene>
    <name evidence="2" type="ORF">FKW77_007230</name>
</gene>